<dbReference type="HOGENOM" id="CLU_165193_0_0_1"/>
<evidence type="ECO:0000313" key="2">
    <source>
        <dbReference type="Proteomes" id="UP000027073"/>
    </source>
</evidence>
<sequence>EEPENWGPKTTAVPEETGSEDVLKAVNLGADIPEEVRPRLEEVLRRNSLAFGLGGRLGKVATKATIPLAQDAKPISLPMYGASPAKKEVIDEQLKKWFENDVIEPSVSPWGFPCLVIYRNGKPRL</sequence>
<feature type="non-terminal residue" evidence="1">
    <location>
        <position position="1"/>
    </location>
</feature>
<dbReference type="Gene3D" id="3.10.10.10">
    <property type="entry name" value="HIV Type 1 Reverse Transcriptase, subunit A, domain 1"/>
    <property type="match status" value="1"/>
</dbReference>
<evidence type="ECO:0000313" key="1">
    <source>
        <dbReference type="EMBL" id="KDQ22553.1"/>
    </source>
</evidence>
<name>A0A067N3F4_PLEO1</name>
<dbReference type="VEuPathDB" id="FungiDB:PLEOSDRAFT_1024773"/>
<feature type="non-terminal residue" evidence="1">
    <location>
        <position position="125"/>
    </location>
</feature>
<dbReference type="InterPro" id="IPR043502">
    <property type="entry name" value="DNA/RNA_pol_sf"/>
</dbReference>
<organism evidence="1 2">
    <name type="scientific">Pleurotus ostreatus (strain PC15)</name>
    <name type="common">Oyster mushroom</name>
    <dbReference type="NCBI Taxonomy" id="1137138"/>
    <lineage>
        <taxon>Eukaryota</taxon>
        <taxon>Fungi</taxon>
        <taxon>Dikarya</taxon>
        <taxon>Basidiomycota</taxon>
        <taxon>Agaricomycotina</taxon>
        <taxon>Agaricomycetes</taxon>
        <taxon>Agaricomycetidae</taxon>
        <taxon>Agaricales</taxon>
        <taxon>Pleurotineae</taxon>
        <taxon>Pleurotaceae</taxon>
        <taxon>Pleurotus</taxon>
    </lineage>
</organism>
<reference evidence="2" key="1">
    <citation type="journal article" date="2014" name="Proc. Natl. Acad. Sci. U.S.A.">
        <title>Extensive sampling of basidiomycete genomes demonstrates inadequacy of the white-rot/brown-rot paradigm for wood decay fungi.</title>
        <authorList>
            <person name="Riley R."/>
            <person name="Salamov A.A."/>
            <person name="Brown D.W."/>
            <person name="Nagy L.G."/>
            <person name="Floudas D."/>
            <person name="Held B.W."/>
            <person name="Levasseur A."/>
            <person name="Lombard V."/>
            <person name="Morin E."/>
            <person name="Otillar R."/>
            <person name="Lindquist E.A."/>
            <person name="Sun H."/>
            <person name="LaButti K.M."/>
            <person name="Schmutz J."/>
            <person name="Jabbour D."/>
            <person name="Luo H."/>
            <person name="Baker S.E."/>
            <person name="Pisabarro A.G."/>
            <person name="Walton J.D."/>
            <person name="Blanchette R.A."/>
            <person name="Henrissat B."/>
            <person name="Martin F."/>
            <person name="Cullen D."/>
            <person name="Hibbett D.S."/>
            <person name="Grigoriev I.V."/>
        </authorList>
    </citation>
    <scope>NUCLEOTIDE SEQUENCE [LARGE SCALE GENOMIC DNA]</scope>
    <source>
        <strain evidence="2">PC15</strain>
    </source>
</reference>
<dbReference type="SUPFAM" id="SSF56672">
    <property type="entry name" value="DNA/RNA polymerases"/>
    <property type="match status" value="1"/>
</dbReference>
<dbReference type="InParanoid" id="A0A067N3F4"/>
<accession>A0A067N3F4</accession>
<gene>
    <name evidence="1" type="ORF">PLEOSDRAFT_1024773</name>
</gene>
<dbReference type="AlphaFoldDB" id="A0A067N3F4"/>
<dbReference type="EMBL" id="KL198014">
    <property type="protein sequence ID" value="KDQ22553.1"/>
    <property type="molecule type" value="Genomic_DNA"/>
</dbReference>
<dbReference type="STRING" id="1137138.A0A067N3F4"/>
<proteinExistence type="predicted"/>
<dbReference type="OrthoDB" id="6776860at2759"/>
<dbReference type="Proteomes" id="UP000027073">
    <property type="component" value="Unassembled WGS sequence"/>
</dbReference>
<protein>
    <submittedName>
        <fullName evidence="1">Uncharacterized protein</fullName>
    </submittedName>
</protein>